<name>A0A7J8NPU3_GOSRA</name>
<dbReference type="EMBL" id="JABEZZ010000001">
    <property type="protein sequence ID" value="MBA0579015.1"/>
    <property type="molecule type" value="Genomic_DNA"/>
</dbReference>
<dbReference type="AlphaFoldDB" id="A0A7J8NPU3"/>
<evidence type="ECO:0000313" key="2">
    <source>
        <dbReference type="Proteomes" id="UP000593578"/>
    </source>
</evidence>
<organism evidence="1 2">
    <name type="scientific">Gossypium raimondii</name>
    <name type="common">Peruvian cotton</name>
    <name type="synonym">Gossypium klotzschianum subsp. raimondii</name>
    <dbReference type="NCBI Taxonomy" id="29730"/>
    <lineage>
        <taxon>Eukaryota</taxon>
        <taxon>Viridiplantae</taxon>
        <taxon>Streptophyta</taxon>
        <taxon>Embryophyta</taxon>
        <taxon>Tracheophyta</taxon>
        <taxon>Spermatophyta</taxon>
        <taxon>Magnoliopsida</taxon>
        <taxon>eudicotyledons</taxon>
        <taxon>Gunneridae</taxon>
        <taxon>Pentapetalae</taxon>
        <taxon>rosids</taxon>
        <taxon>malvids</taxon>
        <taxon>Malvales</taxon>
        <taxon>Malvaceae</taxon>
        <taxon>Malvoideae</taxon>
        <taxon>Gossypium</taxon>
    </lineage>
</organism>
<dbReference type="Proteomes" id="UP000593578">
    <property type="component" value="Unassembled WGS sequence"/>
</dbReference>
<feature type="non-terminal residue" evidence="1">
    <location>
        <position position="81"/>
    </location>
</feature>
<accession>A0A7J8NPU3</accession>
<comment type="caution">
    <text evidence="1">The sequence shown here is derived from an EMBL/GenBank/DDBJ whole genome shotgun (WGS) entry which is preliminary data.</text>
</comment>
<protein>
    <submittedName>
        <fullName evidence="1">Uncharacterized protein</fullName>
    </submittedName>
</protein>
<gene>
    <name evidence="1" type="ORF">Gorai_021284</name>
</gene>
<proteinExistence type="predicted"/>
<evidence type="ECO:0000313" key="1">
    <source>
        <dbReference type="EMBL" id="MBA0579015.1"/>
    </source>
</evidence>
<reference evidence="1 2" key="1">
    <citation type="journal article" date="2019" name="Genome Biol. Evol.">
        <title>Insights into the evolution of the New World diploid cottons (Gossypium, subgenus Houzingenia) based on genome sequencing.</title>
        <authorList>
            <person name="Grover C.E."/>
            <person name="Arick M.A. 2nd"/>
            <person name="Thrash A."/>
            <person name="Conover J.L."/>
            <person name="Sanders W.S."/>
            <person name="Peterson D.G."/>
            <person name="Frelichowski J.E."/>
            <person name="Scheffler J.A."/>
            <person name="Scheffler B.E."/>
            <person name="Wendel J.F."/>
        </authorList>
    </citation>
    <scope>NUCLEOTIDE SEQUENCE [LARGE SCALE GENOMIC DNA]</scope>
    <source>
        <strain evidence="1">8</strain>
        <tissue evidence="1">Leaf</tissue>
    </source>
</reference>
<sequence length="81" mass="9229">MKQIASDFSISNPCYFLRVNQTDPSLPTPDSSISVIFHHRCDFCRGLQVLPLRMVPLPSSIVVHHTSILPTPIHDPFYWLP</sequence>